<proteinExistence type="predicted"/>
<gene>
    <name evidence="2" type="ORF">CKM354_000758200</name>
</gene>
<dbReference type="GeneID" id="68293157"/>
<evidence type="ECO:0000313" key="3">
    <source>
        <dbReference type="Proteomes" id="UP000825890"/>
    </source>
</evidence>
<feature type="signal peptide" evidence="1">
    <location>
        <begin position="1"/>
        <end position="19"/>
    </location>
</feature>
<evidence type="ECO:0000256" key="1">
    <source>
        <dbReference type="SAM" id="SignalP"/>
    </source>
</evidence>
<feature type="chain" id="PRO_5040311817" evidence="1">
    <location>
        <begin position="20"/>
        <end position="213"/>
    </location>
</feature>
<sequence>MRLSTLIIIVQTWFVLIQGQGPNIYHWGLGSIGFATPGDYECLETESRPEYVGFSLYANITTPGCYNFAEIFVDSSTSCNPNAPDCQLSFSAFGQENFSTTANYSQVDFQFLPTPENISPDVDPVELALLVFDSEDCLEGDHAPYQWSGCENTIEKECTQLPFSVASFYITGDDANVTGDCLSGVVRESEAESMRAGIVLLGSAMFVSALILV</sequence>
<comment type="caution">
    <text evidence="2">The sequence shown here is derived from an EMBL/GenBank/DDBJ whole genome shotgun (WGS) entry which is preliminary data.</text>
</comment>
<dbReference type="Proteomes" id="UP000825890">
    <property type="component" value="Unassembled WGS sequence"/>
</dbReference>
<reference evidence="2 3" key="1">
    <citation type="submission" date="2021-01" db="EMBL/GenBank/DDBJ databases">
        <title>Cercospora kikuchii MAFF 305040 whole genome shotgun sequence.</title>
        <authorList>
            <person name="Kashiwa T."/>
            <person name="Suzuki T."/>
        </authorList>
    </citation>
    <scope>NUCLEOTIDE SEQUENCE [LARGE SCALE GENOMIC DNA]</scope>
    <source>
        <strain evidence="2 3">MAFF 305040</strain>
    </source>
</reference>
<evidence type="ECO:0000313" key="2">
    <source>
        <dbReference type="EMBL" id="GIZ44384.1"/>
    </source>
</evidence>
<keyword evidence="1" id="KW-0732">Signal</keyword>
<organism evidence="2 3">
    <name type="scientific">Cercospora kikuchii</name>
    <dbReference type="NCBI Taxonomy" id="84275"/>
    <lineage>
        <taxon>Eukaryota</taxon>
        <taxon>Fungi</taxon>
        <taxon>Dikarya</taxon>
        <taxon>Ascomycota</taxon>
        <taxon>Pezizomycotina</taxon>
        <taxon>Dothideomycetes</taxon>
        <taxon>Dothideomycetidae</taxon>
        <taxon>Mycosphaerellales</taxon>
        <taxon>Mycosphaerellaceae</taxon>
        <taxon>Cercospora</taxon>
    </lineage>
</organism>
<dbReference type="RefSeq" id="XP_044658871.1">
    <property type="nucleotide sequence ID" value="XM_044802936.1"/>
</dbReference>
<keyword evidence="3" id="KW-1185">Reference proteome</keyword>
<dbReference type="EMBL" id="BOLY01000004">
    <property type="protein sequence ID" value="GIZ44384.1"/>
    <property type="molecule type" value="Genomic_DNA"/>
</dbReference>
<protein>
    <submittedName>
        <fullName evidence="2">Uncharacterized protein</fullName>
    </submittedName>
</protein>
<dbReference type="OrthoDB" id="10637723at2759"/>
<accession>A0A9P3FIX4</accession>
<name>A0A9P3FIX4_9PEZI</name>
<dbReference type="AlphaFoldDB" id="A0A9P3FIX4"/>